<dbReference type="SUPFAM" id="SSF51905">
    <property type="entry name" value="FAD/NAD(P)-binding domain"/>
    <property type="match status" value="1"/>
</dbReference>
<protein>
    <submittedName>
        <fullName evidence="8">NADH dehydrogenase</fullName>
    </submittedName>
</protein>
<accession>A0A8J3AZP9</accession>
<dbReference type="PRINTS" id="PR00411">
    <property type="entry name" value="PNDRDTASEI"/>
</dbReference>
<keyword evidence="5" id="KW-0560">Oxidoreductase</keyword>
<feature type="compositionally biased region" description="Low complexity" evidence="6">
    <location>
        <begin position="1"/>
        <end position="14"/>
    </location>
</feature>
<evidence type="ECO:0000256" key="5">
    <source>
        <dbReference type="ARBA" id="ARBA00023002"/>
    </source>
</evidence>
<dbReference type="PRINTS" id="PR00368">
    <property type="entry name" value="FADPNR"/>
</dbReference>
<dbReference type="GO" id="GO:0019646">
    <property type="term" value="P:aerobic electron transport chain"/>
    <property type="evidence" value="ECO:0007669"/>
    <property type="project" value="TreeGrafter"/>
</dbReference>
<reference evidence="9" key="1">
    <citation type="journal article" date="2019" name="Int. J. Syst. Evol. Microbiol.">
        <title>The Global Catalogue of Microorganisms (GCM) 10K type strain sequencing project: providing services to taxonomists for standard genome sequencing and annotation.</title>
        <authorList>
            <consortium name="The Broad Institute Genomics Platform"/>
            <consortium name="The Broad Institute Genome Sequencing Center for Infectious Disease"/>
            <person name="Wu L."/>
            <person name="Ma J."/>
        </authorList>
    </citation>
    <scope>NUCLEOTIDE SEQUENCE [LARGE SCALE GENOMIC DNA]</scope>
    <source>
        <strain evidence="9">CCM 2767</strain>
    </source>
</reference>
<dbReference type="Proteomes" id="UP000642180">
    <property type="component" value="Unassembled WGS sequence"/>
</dbReference>
<feature type="region of interest" description="Disordered" evidence="6">
    <location>
        <begin position="1"/>
        <end position="21"/>
    </location>
</feature>
<proteinExistence type="inferred from homology"/>
<keyword evidence="9" id="KW-1185">Reference proteome</keyword>
<keyword evidence="3" id="KW-0285">Flavoprotein</keyword>
<dbReference type="Gene3D" id="3.50.50.100">
    <property type="match status" value="1"/>
</dbReference>
<dbReference type="EMBL" id="BMDI01000002">
    <property type="protein sequence ID" value="GGI20796.1"/>
    <property type="molecule type" value="Genomic_DNA"/>
</dbReference>
<dbReference type="InterPro" id="IPR023753">
    <property type="entry name" value="FAD/NAD-binding_dom"/>
</dbReference>
<keyword evidence="4" id="KW-0274">FAD</keyword>
<evidence type="ECO:0000256" key="1">
    <source>
        <dbReference type="ARBA" id="ARBA00001974"/>
    </source>
</evidence>
<evidence type="ECO:0000256" key="2">
    <source>
        <dbReference type="ARBA" id="ARBA00005272"/>
    </source>
</evidence>
<dbReference type="AlphaFoldDB" id="A0A8J3AZP9"/>
<sequence>MTTEEQTQRPQTRPDSINSPHRIVIVGGGAGGLELATTLGNKLHERVKVVLVDRNSIHIWKPLLHEVAAGSMDANAHQLEYAAQARWHRFVFQQGDLCKLDRARKIITVGALLDDNGEELIPAREIPYDMLVLAIGSVTNFFNVPGAAEHAIALDALHQAEHFRRRMISMCMRADRGMTSNSDKSNPQMHIAIIGGGATGVELSAELRNTAEVLGAYGLHHLDPHKDIRISVIEAAPRILSALPEPVSAKTTALLQKLDIDVLTSAKVAEVRADSVVFDNGNSVPADLTVWAAGIKAPAILAELDLPINRLGQVVVKQTLQTEVDPDIFAFGDCAACPWPEKNSTVPPRAQAAHQQADFLFDAIKRRLNGEPLQQYTYKDLGSLVSLGRFDAVGNLMGPLVGSTLFVEGLLARLLYISLYRMHLVALHGWLRTTADSIGQWLQRKTSPRVKLH</sequence>
<comment type="caution">
    <text evidence="8">The sequence shown here is derived from an EMBL/GenBank/DDBJ whole genome shotgun (WGS) entry which is preliminary data.</text>
</comment>
<comment type="similarity">
    <text evidence="2">Belongs to the NADH dehydrogenase family.</text>
</comment>
<evidence type="ECO:0000313" key="9">
    <source>
        <dbReference type="Proteomes" id="UP000642180"/>
    </source>
</evidence>
<dbReference type="RefSeq" id="WP_188381741.1">
    <property type="nucleotide sequence ID" value="NZ_BMDI01000002.1"/>
</dbReference>
<evidence type="ECO:0000256" key="6">
    <source>
        <dbReference type="SAM" id="MobiDB-lite"/>
    </source>
</evidence>
<evidence type="ECO:0000313" key="8">
    <source>
        <dbReference type="EMBL" id="GGI20796.1"/>
    </source>
</evidence>
<evidence type="ECO:0000259" key="7">
    <source>
        <dbReference type="Pfam" id="PF07992"/>
    </source>
</evidence>
<evidence type="ECO:0000256" key="4">
    <source>
        <dbReference type="ARBA" id="ARBA00022827"/>
    </source>
</evidence>
<gene>
    <name evidence="8" type="primary">ndh</name>
    <name evidence="8" type="ORF">GCM10008066_25820</name>
</gene>
<dbReference type="GO" id="GO:0003955">
    <property type="term" value="F:NAD(P)H dehydrogenase (quinone) activity"/>
    <property type="evidence" value="ECO:0007669"/>
    <property type="project" value="TreeGrafter"/>
</dbReference>
<dbReference type="PANTHER" id="PTHR42913:SF3">
    <property type="entry name" value="64 KDA MITOCHONDRIAL NADH DEHYDROGENASE (EUROFUNG)"/>
    <property type="match status" value="1"/>
</dbReference>
<name>A0A8J3AZP9_9BURK</name>
<dbReference type="Pfam" id="PF07992">
    <property type="entry name" value="Pyr_redox_2"/>
    <property type="match status" value="1"/>
</dbReference>
<dbReference type="PANTHER" id="PTHR42913">
    <property type="entry name" value="APOPTOSIS-INDUCING FACTOR 1"/>
    <property type="match status" value="1"/>
</dbReference>
<evidence type="ECO:0000256" key="3">
    <source>
        <dbReference type="ARBA" id="ARBA00022630"/>
    </source>
</evidence>
<feature type="domain" description="FAD/NAD(P)-binding" evidence="7">
    <location>
        <begin position="22"/>
        <end position="357"/>
    </location>
</feature>
<organism evidence="8 9">
    <name type="scientific">Oxalicibacterium faecigallinarum</name>
    <dbReference type="NCBI Taxonomy" id="573741"/>
    <lineage>
        <taxon>Bacteria</taxon>
        <taxon>Pseudomonadati</taxon>
        <taxon>Pseudomonadota</taxon>
        <taxon>Betaproteobacteria</taxon>
        <taxon>Burkholderiales</taxon>
        <taxon>Oxalobacteraceae</taxon>
        <taxon>Oxalicibacterium</taxon>
    </lineage>
</organism>
<dbReference type="InterPro" id="IPR051169">
    <property type="entry name" value="NADH-Q_oxidoreductase"/>
</dbReference>
<comment type="cofactor">
    <cofactor evidence="1">
        <name>FAD</name>
        <dbReference type="ChEBI" id="CHEBI:57692"/>
    </cofactor>
</comment>
<dbReference type="InterPro" id="IPR036188">
    <property type="entry name" value="FAD/NAD-bd_sf"/>
</dbReference>